<sequence length="123" mass="12485">MAENLLNTGPILAEGDGSSTQEGDATMEVLQAVRDGQNQMIAAMAALTEAITAALPVAPVVAPVVPPVIAQPPPAAAAAANPLQNPFQNPVQNPQNPQTGGPAPLTAVICKVASIMRWSMNGK</sequence>
<name>A0AAV6LJL5_9ERIC</name>
<comment type="caution">
    <text evidence="2">The sequence shown here is derived from an EMBL/GenBank/DDBJ whole genome shotgun (WGS) entry which is preliminary data.</text>
</comment>
<dbReference type="EMBL" id="JACTNZ010000001">
    <property type="protein sequence ID" value="KAG5564509.1"/>
    <property type="molecule type" value="Genomic_DNA"/>
</dbReference>
<protein>
    <submittedName>
        <fullName evidence="2">Uncharacterized protein</fullName>
    </submittedName>
</protein>
<dbReference type="AlphaFoldDB" id="A0AAV6LJL5"/>
<evidence type="ECO:0000313" key="2">
    <source>
        <dbReference type="EMBL" id="KAG5564509.1"/>
    </source>
</evidence>
<proteinExistence type="predicted"/>
<organism evidence="2 3">
    <name type="scientific">Rhododendron griersonianum</name>
    <dbReference type="NCBI Taxonomy" id="479676"/>
    <lineage>
        <taxon>Eukaryota</taxon>
        <taxon>Viridiplantae</taxon>
        <taxon>Streptophyta</taxon>
        <taxon>Embryophyta</taxon>
        <taxon>Tracheophyta</taxon>
        <taxon>Spermatophyta</taxon>
        <taxon>Magnoliopsida</taxon>
        <taxon>eudicotyledons</taxon>
        <taxon>Gunneridae</taxon>
        <taxon>Pentapetalae</taxon>
        <taxon>asterids</taxon>
        <taxon>Ericales</taxon>
        <taxon>Ericaceae</taxon>
        <taxon>Ericoideae</taxon>
        <taxon>Rhodoreae</taxon>
        <taxon>Rhododendron</taxon>
    </lineage>
</organism>
<feature type="compositionally biased region" description="Low complexity" evidence="1">
    <location>
        <begin position="76"/>
        <end position="98"/>
    </location>
</feature>
<reference evidence="2" key="1">
    <citation type="submission" date="2020-08" db="EMBL/GenBank/DDBJ databases">
        <title>Plant Genome Project.</title>
        <authorList>
            <person name="Zhang R.-G."/>
        </authorList>
    </citation>
    <scope>NUCLEOTIDE SEQUENCE</scope>
    <source>
        <strain evidence="2">WSP0</strain>
        <tissue evidence="2">Leaf</tissue>
    </source>
</reference>
<feature type="region of interest" description="Disordered" evidence="1">
    <location>
        <begin position="1"/>
        <end position="23"/>
    </location>
</feature>
<evidence type="ECO:0000256" key="1">
    <source>
        <dbReference type="SAM" id="MobiDB-lite"/>
    </source>
</evidence>
<evidence type="ECO:0000313" key="3">
    <source>
        <dbReference type="Proteomes" id="UP000823749"/>
    </source>
</evidence>
<accession>A0AAV6LJL5</accession>
<feature type="region of interest" description="Disordered" evidence="1">
    <location>
        <begin position="76"/>
        <end position="102"/>
    </location>
</feature>
<gene>
    <name evidence="2" type="ORF">RHGRI_000629</name>
</gene>
<dbReference type="Proteomes" id="UP000823749">
    <property type="component" value="Chromosome 1"/>
</dbReference>
<keyword evidence="3" id="KW-1185">Reference proteome</keyword>